<evidence type="ECO:0000313" key="1">
    <source>
        <dbReference type="EMBL" id="VDD28966.1"/>
    </source>
</evidence>
<dbReference type="EMBL" id="LR031875">
    <property type="protein sequence ID" value="VDD28966.1"/>
    <property type="molecule type" value="Genomic_DNA"/>
</dbReference>
<gene>
    <name evidence="1" type="ORF">BOLC9T54289H</name>
</gene>
<dbReference type="AlphaFoldDB" id="A0A3P6DR01"/>
<name>A0A3P6DR01_BRAOL</name>
<protein>
    <submittedName>
        <fullName evidence="1">Uncharacterized protein</fullName>
    </submittedName>
</protein>
<proteinExistence type="predicted"/>
<accession>A0A3P6DR01</accession>
<reference evidence="1" key="1">
    <citation type="submission" date="2018-11" db="EMBL/GenBank/DDBJ databases">
        <authorList>
            <consortium name="Genoscope - CEA"/>
            <person name="William W."/>
        </authorList>
    </citation>
    <scope>NUCLEOTIDE SEQUENCE</scope>
</reference>
<organism evidence="1">
    <name type="scientific">Brassica oleracea</name>
    <name type="common">Wild cabbage</name>
    <dbReference type="NCBI Taxonomy" id="3712"/>
    <lineage>
        <taxon>Eukaryota</taxon>
        <taxon>Viridiplantae</taxon>
        <taxon>Streptophyta</taxon>
        <taxon>Embryophyta</taxon>
        <taxon>Tracheophyta</taxon>
        <taxon>Spermatophyta</taxon>
        <taxon>Magnoliopsida</taxon>
        <taxon>eudicotyledons</taxon>
        <taxon>Gunneridae</taxon>
        <taxon>Pentapetalae</taxon>
        <taxon>rosids</taxon>
        <taxon>malvids</taxon>
        <taxon>Brassicales</taxon>
        <taxon>Brassicaceae</taxon>
        <taxon>Brassiceae</taxon>
        <taxon>Brassica</taxon>
    </lineage>
</organism>
<sequence>MFIRGMWKKATTATKDNFGDVHSRLMKKNYQAVPLTQIRGFF</sequence>